<dbReference type="GO" id="GO:0016757">
    <property type="term" value="F:glycosyltransferase activity"/>
    <property type="evidence" value="ECO:0007669"/>
    <property type="project" value="UniProtKB-KW"/>
</dbReference>
<dbReference type="AlphaFoldDB" id="A0A498C7P8"/>
<protein>
    <submittedName>
        <fullName evidence="4">Glycosyltransferase involved in cell wall biosynthesis</fullName>
    </submittedName>
</protein>
<dbReference type="EMBL" id="RCDC01000006">
    <property type="protein sequence ID" value="RLK51905.1"/>
    <property type="molecule type" value="Genomic_DNA"/>
</dbReference>
<evidence type="ECO:0000313" key="4">
    <source>
        <dbReference type="EMBL" id="RLK51905.1"/>
    </source>
</evidence>
<dbReference type="RefSeq" id="WP_121042545.1">
    <property type="nucleotide sequence ID" value="NZ_RCDC01000006.1"/>
</dbReference>
<accession>A0A498C7P8</accession>
<comment type="caution">
    <text evidence="4">The sequence shown here is derived from an EMBL/GenBank/DDBJ whole genome shotgun (WGS) entry which is preliminary data.</text>
</comment>
<evidence type="ECO:0000313" key="5">
    <source>
        <dbReference type="Proteomes" id="UP000274786"/>
    </source>
</evidence>
<evidence type="ECO:0000256" key="2">
    <source>
        <dbReference type="ARBA" id="ARBA00022679"/>
    </source>
</evidence>
<name>A0A498C7P8_9GAMM</name>
<dbReference type="GO" id="GO:1901135">
    <property type="term" value="P:carbohydrate derivative metabolic process"/>
    <property type="evidence" value="ECO:0007669"/>
    <property type="project" value="UniProtKB-ARBA"/>
</dbReference>
<organism evidence="4 5">
    <name type="scientific">Stenotrophomonas rhizophila</name>
    <dbReference type="NCBI Taxonomy" id="216778"/>
    <lineage>
        <taxon>Bacteria</taxon>
        <taxon>Pseudomonadati</taxon>
        <taxon>Pseudomonadota</taxon>
        <taxon>Gammaproteobacteria</taxon>
        <taxon>Lysobacterales</taxon>
        <taxon>Lysobacteraceae</taxon>
        <taxon>Stenotrophomonas</taxon>
    </lineage>
</organism>
<dbReference type="Proteomes" id="UP000274786">
    <property type="component" value="Unassembled WGS sequence"/>
</dbReference>
<dbReference type="SUPFAM" id="SSF53756">
    <property type="entry name" value="UDP-Glycosyltransferase/glycogen phosphorylase"/>
    <property type="match status" value="1"/>
</dbReference>
<dbReference type="Pfam" id="PF00534">
    <property type="entry name" value="Glycos_transf_1"/>
    <property type="match status" value="1"/>
</dbReference>
<dbReference type="Gene3D" id="3.40.50.2000">
    <property type="entry name" value="Glycogen Phosphorylase B"/>
    <property type="match status" value="2"/>
</dbReference>
<dbReference type="OrthoDB" id="5172124at2"/>
<evidence type="ECO:0000256" key="1">
    <source>
        <dbReference type="ARBA" id="ARBA00022676"/>
    </source>
</evidence>
<dbReference type="PANTHER" id="PTHR12526:SF510">
    <property type="entry name" value="D-INOSITOL 3-PHOSPHATE GLYCOSYLTRANSFERASE"/>
    <property type="match status" value="1"/>
</dbReference>
<sequence length="431" mass="47527">MKIIWATPYSEHSAIARYSQAVVTELRGRGHHVAIYRTEVGADAELPPRENACVLVHGSEEEHHWLHEADLVIANVGDHFAYHGGLFELAQKRPYVAVLHDWCVLNFFWGWLLANHRSHHAARLITGMYGEKAGELCATATWENLLERATQHFPLTEWITSDTLGCIIHSEFYGERVRNSCAGPVHKLSLAYPVEAFDLDSRAVTPAGGPLAVRTFGMVNPNKRIDRVIRALARDPALAARTDYRVLGPVDDGERRRLEQVCSEVGFTGLTFEGRVSNERLHEGMAEADVICCLRDPALEGASASAIEGMQSGAPVIVSDAGFYAELPDEYVLKVGTHEPEGALLGHLQFVDREREHARRIGLAAAAWAAREFSASNYVDGLEQVIPGFIAAEPYLFNAQELGRELGRMGLPGNSKAAANVTNTLERMFSL</sequence>
<keyword evidence="2 4" id="KW-0808">Transferase</keyword>
<keyword evidence="1" id="KW-0328">Glycosyltransferase</keyword>
<feature type="domain" description="Glycosyl transferase family 1" evidence="3">
    <location>
        <begin position="216"/>
        <end position="335"/>
    </location>
</feature>
<dbReference type="PANTHER" id="PTHR12526">
    <property type="entry name" value="GLYCOSYLTRANSFERASE"/>
    <property type="match status" value="1"/>
</dbReference>
<reference evidence="4 5" key="1">
    <citation type="submission" date="2018-10" db="EMBL/GenBank/DDBJ databases">
        <title>Comparative analysis of microorganisms from saline springs in Andes Mountain Range, Colombia.</title>
        <authorList>
            <person name="Rubin E."/>
        </authorList>
    </citation>
    <scope>NUCLEOTIDE SEQUENCE [LARGE SCALE GENOMIC DNA]</scope>
    <source>
        <strain evidence="4 5">USBA GBX 843</strain>
    </source>
</reference>
<proteinExistence type="predicted"/>
<dbReference type="InterPro" id="IPR001296">
    <property type="entry name" value="Glyco_trans_1"/>
</dbReference>
<gene>
    <name evidence="4" type="ORF">BCL79_3048</name>
</gene>
<dbReference type="CDD" id="cd03801">
    <property type="entry name" value="GT4_PimA-like"/>
    <property type="match status" value="1"/>
</dbReference>
<evidence type="ECO:0000259" key="3">
    <source>
        <dbReference type="Pfam" id="PF00534"/>
    </source>
</evidence>